<dbReference type="GO" id="GO:0003735">
    <property type="term" value="F:structural constituent of ribosome"/>
    <property type="evidence" value="ECO:0007669"/>
    <property type="project" value="InterPro"/>
</dbReference>
<dbReference type="EMBL" id="WTPW01000858">
    <property type="protein sequence ID" value="KAF0474111.1"/>
    <property type="molecule type" value="Genomic_DNA"/>
</dbReference>
<dbReference type="InterPro" id="IPR040030">
    <property type="entry name" value="Ribosomal_mL57"/>
</dbReference>
<evidence type="ECO:0000259" key="1">
    <source>
        <dbReference type="PROSITE" id="PS50142"/>
    </source>
</evidence>
<dbReference type="Gene3D" id="1.10.1520.10">
    <property type="entry name" value="Ribonuclease III domain"/>
    <property type="match status" value="1"/>
</dbReference>
<dbReference type="OrthoDB" id="67027at2759"/>
<gene>
    <name evidence="2" type="ORF">F8M41_024771</name>
</gene>
<name>A0A8H3XJI9_GIGMA</name>
<dbReference type="Proteomes" id="UP000439903">
    <property type="component" value="Unassembled WGS sequence"/>
</dbReference>
<feature type="domain" description="RNase III" evidence="1">
    <location>
        <begin position="54"/>
        <end position="188"/>
    </location>
</feature>
<dbReference type="PANTHER" id="PTHR28160:SF1">
    <property type="entry name" value="LARGE RIBOSOMAL SUBUNIT PROTEIN ML57"/>
    <property type="match status" value="1"/>
</dbReference>
<dbReference type="Pfam" id="PF14622">
    <property type="entry name" value="Ribonucleas_3_3"/>
    <property type="match status" value="1"/>
</dbReference>
<dbReference type="PANTHER" id="PTHR28160">
    <property type="entry name" value="54S RIBOSOMAL PROTEIN L15, MITOCHONDRIAL"/>
    <property type="match status" value="1"/>
</dbReference>
<reference evidence="2 3" key="1">
    <citation type="journal article" date="2019" name="Environ. Microbiol.">
        <title>At the nexus of three kingdoms: the genome of the mycorrhizal fungus Gigaspora margarita provides insights into plant, endobacterial and fungal interactions.</title>
        <authorList>
            <person name="Venice F."/>
            <person name="Ghignone S."/>
            <person name="Salvioli di Fossalunga A."/>
            <person name="Amselem J."/>
            <person name="Novero M."/>
            <person name="Xianan X."/>
            <person name="Sedzielewska Toro K."/>
            <person name="Morin E."/>
            <person name="Lipzen A."/>
            <person name="Grigoriev I.V."/>
            <person name="Henrissat B."/>
            <person name="Martin F.M."/>
            <person name="Bonfante P."/>
        </authorList>
    </citation>
    <scope>NUCLEOTIDE SEQUENCE [LARGE SCALE GENOMIC DNA]</scope>
    <source>
        <strain evidence="2 3">BEG34</strain>
    </source>
</reference>
<accession>A0A8H3XJI9</accession>
<dbReference type="SMART" id="SM00535">
    <property type="entry name" value="RIBOc"/>
    <property type="match status" value="1"/>
</dbReference>
<dbReference type="GO" id="GO:0004525">
    <property type="term" value="F:ribonuclease III activity"/>
    <property type="evidence" value="ECO:0007669"/>
    <property type="project" value="InterPro"/>
</dbReference>
<sequence>MLSNFIKARFLRHLMPKSTICIATAALHSKPTQLDTQITTIKLRFNKQNNIDKHVEFCEKLGITFSDNNLIHQVCTHKSVRSNTAPTNERLDFLGQKVISLYAAEYLFNQVKPSELHDRVYLYTKRSENIGKIGVKMGLNKLLHWTPINESQVIEAERNGQSLQSLGEESVTGRALQALVGAIYHDQGAFAAKQFVHKHILSAPIDISQKPE</sequence>
<dbReference type="CDD" id="cd00593">
    <property type="entry name" value="RIBOc"/>
    <property type="match status" value="1"/>
</dbReference>
<dbReference type="GO" id="GO:0032543">
    <property type="term" value="P:mitochondrial translation"/>
    <property type="evidence" value="ECO:0007669"/>
    <property type="project" value="InterPro"/>
</dbReference>
<comment type="caution">
    <text evidence="2">The sequence shown here is derived from an EMBL/GenBank/DDBJ whole genome shotgun (WGS) entry which is preliminary data.</text>
</comment>
<dbReference type="PROSITE" id="PS50142">
    <property type="entry name" value="RNASE_3_2"/>
    <property type="match status" value="1"/>
</dbReference>
<dbReference type="GO" id="GO:0006396">
    <property type="term" value="P:RNA processing"/>
    <property type="evidence" value="ECO:0007669"/>
    <property type="project" value="InterPro"/>
</dbReference>
<proteinExistence type="predicted"/>
<dbReference type="InterPro" id="IPR000999">
    <property type="entry name" value="RNase_III_dom"/>
</dbReference>
<keyword evidence="3" id="KW-1185">Reference proteome</keyword>
<evidence type="ECO:0000313" key="3">
    <source>
        <dbReference type="Proteomes" id="UP000439903"/>
    </source>
</evidence>
<dbReference type="AlphaFoldDB" id="A0A8H3XJI9"/>
<protein>
    <submittedName>
        <fullName evidence="2">Ribonuclease III</fullName>
    </submittedName>
</protein>
<dbReference type="SUPFAM" id="SSF69065">
    <property type="entry name" value="RNase III domain-like"/>
    <property type="match status" value="1"/>
</dbReference>
<dbReference type="GO" id="GO:0005762">
    <property type="term" value="C:mitochondrial large ribosomal subunit"/>
    <property type="evidence" value="ECO:0007669"/>
    <property type="project" value="InterPro"/>
</dbReference>
<evidence type="ECO:0000313" key="2">
    <source>
        <dbReference type="EMBL" id="KAF0474111.1"/>
    </source>
</evidence>
<organism evidence="2 3">
    <name type="scientific">Gigaspora margarita</name>
    <dbReference type="NCBI Taxonomy" id="4874"/>
    <lineage>
        <taxon>Eukaryota</taxon>
        <taxon>Fungi</taxon>
        <taxon>Fungi incertae sedis</taxon>
        <taxon>Mucoromycota</taxon>
        <taxon>Glomeromycotina</taxon>
        <taxon>Glomeromycetes</taxon>
        <taxon>Diversisporales</taxon>
        <taxon>Gigasporaceae</taxon>
        <taxon>Gigaspora</taxon>
    </lineage>
</organism>
<dbReference type="InterPro" id="IPR036389">
    <property type="entry name" value="RNase_III_sf"/>
</dbReference>